<organism evidence="1 2">
    <name type="scientific">Histophilus somni</name>
    <name type="common">Haemophilus somnus</name>
    <dbReference type="NCBI Taxonomy" id="731"/>
    <lineage>
        <taxon>Bacteria</taxon>
        <taxon>Pseudomonadati</taxon>
        <taxon>Pseudomonadota</taxon>
        <taxon>Gammaproteobacteria</taxon>
        <taxon>Pasteurellales</taxon>
        <taxon>Pasteurellaceae</taxon>
        <taxon>Histophilus</taxon>
    </lineage>
</organism>
<proteinExistence type="predicted"/>
<name>A0A9Q7E4Z5_HISSO</name>
<evidence type="ECO:0000313" key="1">
    <source>
        <dbReference type="EMBL" id="QQF82100.1"/>
    </source>
</evidence>
<dbReference type="RefSeq" id="WP_198986574.1">
    <property type="nucleotide sequence ID" value="NZ_CP066558.1"/>
</dbReference>
<protein>
    <submittedName>
        <fullName evidence="1">Uncharacterized protein</fullName>
    </submittedName>
</protein>
<evidence type="ECO:0000313" key="2">
    <source>
        <dbReference type="Proteomes" id="UP000595373"/>
    </source>
</evidence>
<dbReference type="AlphaFoldDB" id="A0A9Q7E4Z5"/>
<dbReference type="EMBL" id="CP066558">
    <property type="protein sequence ID" value="QQF82100.1"/>
    <property type="molecule type" value="Genomic_DNA"/>
</dbReference>
<dbReference type="Proteomes" id="UP000595373">
    <property type="component" value="Chromosome"/>
</dbReference>
<sequence length="80" mass="9393">METPIMHDLIPSEYQQKQKILDEIISSLETLEWAKNALINGDYTESCRLMKRAVADLQTEERRLRVFMFNTAKPTNKTTF</sequence>
<reference evidence="1 2" key="1">
    <citation type="submission" date="2020-12" db="EMBL/GenBank/DDBJ databases">
        <title>ASc-MMNZ-VFA-070.</title>
        <authorList>
            <person name="Schryvers A."/>
            <person name="Mostafa Nazari M."/>
            <person name="Farshchi Andisi V."/>
            <person name="Timsit E."/>
            <person name="Walter Morck D."/>
        </authorList>
    </citation>
    <scope>NUCLEOTIDE SEQUENCE [LARGE SCALE GENOMIC DNA]</scope>
    <source>
        <strain evidence="1 2">ASc-MMNZ-VFA-070</strain>
    </source>
</reference>
<keyword evidence="2" id="KW-1185">Reference proteome</keyword>
<accession>A0A9Q7E4Z5</accession>
<gene>
    <name evidence="1" type="ORF">JFL49_08575</name>
</gene>